<dbReference type="GO" id="GO:0006777">
    <property type="term" value="P:Mo-molybdopterin cofactor biosynthetic process"/>
    <property type="evidence" value="ECO:0007669"/>
    <property type="project" value="UniProtKB-UniRule"/>
</dbReference>
<dbReference type="CDD" id="cd01420">
    <property type="entry name" value="MoaC_PE"/>
    <property type="match status" value="1"/>
</dbReference>
<dbReference type="Gene3D" id="3.30.70.640">
    <property type="entry name" value="Molybdopterin cofactor biosynthesis C (MoaC) domain"/>
    <property type="match status" value="1"/>
</dbReference>
<name>A0A849A8J6_9ACTN</name>
<dbReference type="InterPro" id="IPR002820">
    <property type="entry name" value="Mopterin_CF_biosynth-C_dom"/>
</dbReference>
<comment type="function">
    <text evidence="6">Catalyzes the conversion of (8S)-3',8-cyclo-7,8-dihydroguanosine 5'-triphosphate to cyclic pyranopterin monophosphate (cPMP).</text>
</comment>
<comment type="catalytic activity">
    <reaction evidence="1 6">
        <text>(8S)-3',8-cyclo-7,8-dihydroguanosine 5'-triphosphate = cyclic pyranopterin phosphate + diphosphate</text>
        <dbReference type="Rhea" id="RHEA:49580"/>
        <dbReference type="ChEBI" id="CHEBI:33019"/>
        <dbReference type="ChEBI" id="CHEBI:59648"/>
        <dbReference type="ChEBI" id="CHEBI:131766"/>
        <dbReference type="EC" id="4.6.1.17"/>
    </reaction>
</comment>
<dbReference type="HAMAP" id="MF_01224_B">
    <property type="entry name" value="MoaC_B"/>
    <property type="match status" value="1"/>
</dbReference>
<dbReference type="PANTHER" id="PTHR22960">
    <property type="entry name" value="MOLYBDOPTERIN COFACTOR SYNTHESIS PROTEIN A"/>
    <property type="match status" value="1"/>
</dbReference>
<evidence type="ECO:0000256" key="3">
    <source>
        <dbReference type="ARBA" id="ARBA00012575"/>
    </source>
</evidence>
<dbReference type="InterPro" id="IPR036522">
    <property type="entry name" value="MoaC_sf"/>
</dbReference>
<feature type="binding site" evidence="6">
    <location>
        <begin position="114"/>
        <end position="116"/>
    </location>
    <ligand>
        <name>substrate</name>
    </ligand>
</feature>
<comment type="caution">
    <text evidence="9">The sequence shown here is derived from an EMBL/GenBank/DDBJ whole genome shotgun (WGS) entry which is preliminary data.</text>
</comment>
<evidence type="ECO:0000256" key="1">
    <source>
        <dbReference type="ARBA" id="ARBA00001637"/>
    </source>
</evidence>
<dbReference type="EC" id="4.6.1.17" evidence="3 6"/>
<dbReference type="InterPro" id="IPR050105">
    <property type="entry name" value="MoCo_biosynth_MoaA/MoaC"/>
</dbReference>
<dbReference type="InterPro" id="IPR047594">
    <property type="entry name" value="MoaC_bact/euk"/>
</dbReference>
<feature type="binding site" evidence="6">
    <location>
        <begin position="150"/>
        <end position="151"/>
    </location>
    <ligand>
        <name>substrate</name>
    </ligand>
</feature>
<proteinExistence type="inferred from homology"/>
<evidence type="ECO:0000256" key="7">
    <source>
        <dbReference type="SAM" id="MobiDB-lite"/>
    </source>
</evidence>
<feature type="compositionally biased region" description="Gly residues" evidence="7">
    <location>
        <begin position="29"/>
        <end position="38"/>
    </location>
</feature>
<dbReference type="NCBIfam" id="NF006870">
    <property type="entry name" value="PRK09364.1"/>
    <property type="match status" value="1"/>
</dbReference>
<evidence type="ECO:0000256" key="6">
    <source>
        <dbReference type="HAMAP-Rule" id="MF_01224"/>
    </source>
</evidence>
<sequence length="199" mass="19813">MGVAGGTGRHAAAEPHTESAAGPAADPGAGAGAGGDPGAGSELSHVDARGAARMVDVSGKPATTRTATASGVLHTTAQVVELVAAGSIPKGDVLATARIAGIMAAKRTSELIPLCHPLPLSAVQVDVTPAGHQLRITATVRTTGATGVEMEALTAVAVAGLTLHDMIKAVDPAATLDEVRVDRKEGGKTGSWTRAEQRR</sequence>
<dbReference type="NCBIfam" id="TIGR00581">
    <property type="entry name" value="moaC"/>
    <property type="match status" value="1"/>
</dbReference>
<dbReference type="Pfam" id="PF01967">
    <property type="entry name" value="MoaC"/>
    <property type="match status" value="1"/>
</dbReference>
<evidence type="ECO:0000256" key="5">
    <source>
        <dbReference type="ARBA" id="ARBA00023239"/>
    </source>
</evidence>
<dbReference type="UniPathway" id="UPA00344"/>
<feature type="domain" description="Molybdopterin cofactor biosynthesis C (MoaC)" evidence="8">
    <location>
        <begin position="54"/>
        <end position="187"/>
    </location>
</feature>
<dbReference type="EMBL" id="JABEND010000003">
    <property type="protein sequence ID" value="NNG35401.1"/>
    <property type="molecule type" value="Genomic_DNA"/>
</dbReference>
<dbReference type="Proteomes" id="UP000562984">
    <property type="component" value="Unassembled WGS sequence"/>
</dbReference>
<feature type="active site" evidence="6">
    <location>
        <position position="165"/>
    </location>
</feature>
<organism evidence="9 10">
    <name type="scientific">Nakamurella aerolata</name>
    <dbReference type="NCBI Taxonomy" id="1656892"/>
    <lineage>
        <taxon>Bacteria</taxon>
        <taxon>Bacillati</taxon>
        <taxon>Actinomycetota</taxon>
        <taxon>Actinomycetes</taxon>
        <taxon>Nakamurellales</taxon>
        <taxon>Nakamurellaceae</taxon>
        <taxon>Nakamurella</taxon>
    </lineage>
</organism>
<keyword evidence="5 6" id="KW-0456">Lyase</keyword>
<keyword evidence="10" id="KW-1185">Reference proteome</keyword>
<evidence type="ECO:0000313" key="10">
    <source>
        <dbReference type="Proteomes" id="UP000562984"/>
    </source>
</evidence>
<feature type="region of interest" description="Disordered" evidence="7">
    <location>
        <begin position="1"/>
        <end position="43"/>
    </location>
</feature>
<dbReference type="RefSeq" id="WP_171199099.1">
    <property type="nucleotide sequence ID" value="NZ_JABEND010000003.1"/>
</dbReference>
<evidence type="ECO:0000256" key="2">
    <source>
        <dbReference type="ARBA" id="ARBA00005046"/>
    </source>
</evidence>
<accession>A0A849A8J6</accession>
<evidence type="ECO:0000256" key="4">
    <source>
        <dbReference type="ARBA" id="ARBA00023150"/>
    </source>
</evidence>
<comment type="similarity">
    <text evidence="6">Belongs to the MoaC family.</text>
</comment>
<dbReference type="PANTHER" id="PTHR22960:SF29">
    <property type="entry name" value="CYCLIC PYRANOPTERIN MONOPHOSPHATE SYNTHASE"/>
    <property type="match status" value="1"/>
</dbReference>
<evidence type="ECO:0000259" key="8">
    <source>
        <dbReference type="Pfam" id="PF01967"/>
    </source>
</evidence>
<dbReference type="GO" id="GO:0061799">
    <property type="term" value="F:cyclic pyranopterin monophosphate synthase activity"/>
    <property type="evidence" value="ECO:0007669"/>
    <property type="project" value="UniProtKB-UniRule"/>
</dbReference>
<gene>
    <name evidence="6 9" type="primary">moaC</name>
    <name evidence="9" type="ORF">HKD39_06695</name>
</gene>
<reference evidence="9 10" key="1">
    <citation type="submission" date="2020-05" db="EMBL/GenBank/DDBJ databases">
        <title>Nakamurella sp. DB0629 isolated from air conditioner.</title>
        <authorList>
            <person name="Kim D.H."/>
            <person name="Kim D.-U."/>
        </authorList>
    </citation>
    <scope>NUCLEOTIDE SEQUENCE [LARGE SCALE GENOMIC DNA]</scope>
    <source>
        <strain evidence="9 10">DB0629</strain>
    </source>
</reference>
<dbReference type="SUPFAM" id="SSF55040">
    <property type="entry name" value="Molybdenum cofactor biosynthesis protein C, MoaC"/>
    <property type="match status" value="1"/>
</dbReference>
<dbReference type="InterPro" id="IPR023045">
    <property type="entry name" value="MoaC"/>
</dbReference>
<dbReference type="AlphaFoldDB" id="A0A849A8J6"/>
<comment type="pathway">
    <text evidence="2 6">Cofactor biosynthesis; molybdopterin biosynthesis.</text>
</comment>
<comment type="subunit">
    <text evidence="6">Homohexamer; trimer of dimers.</text>
</comment>
<keyword evidence="4 6" id="KW-0501">Molybdenum cofactor biosynthesis</keyword>
<protein>
    <recommendedName>
        <fullName evidence="3 6">Cyclic pyranopterin monophosphate synthase</fullName>
        <ecNumber evidence="3 6">4.6.1.17</ecNumber>
    </recommendedName>
    <alternativeName>
        <fullName evidence="6">Molybdenum cofactor biosynthesis protein C</fullName>
    </alternativeName>
</protein>
<evidence type="ECO:0000313" key="9">
    <source>
        <dbReference type="EMBL" id="NNG35401.1"/>
    </source>
</evidence>